<keyword evidence="1" id="KW-0813">Transport</keyword>
<reference evidence="6" key="1">
    <citation type="journal article" date="2023" name="Arch. Microbiol.">
        <title>Desulfoferula mesophilus gen. nov. sp. nov., a mesophilic sulfate-reducing bacterium isolated from a brackish lake sediment.</title>
        <authorList>
            <person name="Watanabe T."/>
            <person name="Yabe T."/>
            <person name="Tsuji J.M."/>
            <person name="Fukui M."/>
        </authorList>
    </citation>
    <scope>NUCLEOTIDE SEQUENCE [LARGE SCALE GENOMIC DNA]</scope>
    <source>
        <strain evidence="6">12FAK</strain>
    </source>
</reference>
<dbReference type="GO" id="GO:0005304">
    <property type="term" value="F:L-valine transmembrane transporter activity"/>
    <property type="evidence" value="ECO:0007669"/>
    <property type="project" value="TreeGrafter"/>
</dbReference>
<feature type="domain" description="ABC transporter" evidence="4">
    <location>
        <begin position="3"/>
        <end position="244"/>
    </location>
</feature>
<protein>
    <submittedName>
        <fullName evidence="5">ABC transporter ATP-binding protein</fullName>
    </submittedName>
</protein>
<dbReference type="SMART" id="SM00382">
    <property type="entry name" value="AAA"/>
    <property type="match status" value="1"/>
</dbReference>
<dbReference type="Pfam" id="PF12399">
    <property type="entry name" value="BCA_ABC_TP_C"/>
    <property type="match status" value="1"/>
</dbReference>
<dbReference type="GO" id="GO:0015808">
    <property type="term" value="P:L-alanine transport"/>
    <property type="evidence" value="ECO:0007669"/>
    <property type="project" value="TreeGrafter"/>
</dbReference>
<dbReference type="PROSITE" id="PS50893">
    <property type="entry name" value="ABC_TRANSPORTER_2"/>
    <property type="match status" value="1"/>
</dbReference>
<dbReference type="InterPro" id="IPR003593">
    <property type="entry name" value="AAA+_ATPase"/>
</dbReference>
<dbReference type="FunFam" id="3.40.50.300:FF:000421">
    <property type="entry name" value="Branched-chain amino acid ABC transporter ATP-binding protein"/>
    <property type="match status" value="1"/>
</dbReference>
<dbReference type="PANTHER" id="PTHR45772:SF7">
    <property type="entry name" value="AMINO ACID ABC TRANSPORTER ATP-BINDING PROTEIN"/>
    <property type="match status" value="1"/>
</dbReference>
<dbReference type="InterPro" id="IPR051120">
    <property type="entry name" value="ABC_AA/LPS_Transport"/>
</dbReference>
<dbReference type="PANTHER" id="PTHR45772">
    <property type="entry name" value="CONSERVED COMPONENT OF ABC TRANSPORTER FOR NATURAL AMINO ACIDS-RELATED"/>
    <property type="match status" value="1"/>
</dbReference>
<evidence type="ECO:0000313" key="6">
    <source>
        <dbReference type="Proteomes" id="UP001366166"/>
    </source>
</evidence>
<dbReference type="GO" id="GO:0016887">
    <property type="term" value="F:ATP hydrolysis activity"/>
    <property type="evidence" value="ECO:0007669"/>
    <property type="project" value="InterPro"/>
</dbReference>
<evidence type="ECO:0000256" key="3">
    <source>
        <dbReference type="ARBA" id="ARBA00022840"/>
    </source>
</evidence>
<dbReference type="RefSeq" id="WP_338606457.1">
    <property type="nucleotide sequence ID" value="NZ_AP028679.1"/>
</dbReference>
<evidence type="ECO:0000256" key="2">
    <source>
        <dbReference type="ARBA" id="ARBA00022741"/>
    </source>
</evidence>
<keyword evidence="3 5" id="KW-0067">ATP-binding</keyword>
<dbReference type="Proteomes" id="UP001366166">
    <property type="component" value="Chromosome"/>
</dbReference>
<keyword evidence="2" id="KW-0547">Nucleotide-binding</keyword>
<dbReference type="GO" id="GO:1903805">
    <property type="term" value="P:L-valine import across plasma membrane"/>
    <property type="evidence" value="ECO:0007669"/>
    <property type="project" value="TreeGrafter"/>
</dbReference>
<keyword evidence="6" id="KW-1185">Reference proteome</keyword>
<sequence>MLLEVKGLSKSFGGLSAVSEVDITIGQEELVSIIGPNGAGKSTLFNLITGHIRPDKGIITYKGEDITGRKPYDISRKGIGRSFQKLNIFPRLTAFQNVQSSLFSAKKMNRNLFSDSYQMLGDEVEKILQSVGLGGQSDTLGGLLAHGDQKRLELGIALALDPDLLLLDEPTQGMSPGETVETTELIRDLVRARHISLAFVEHDMSVVFGISDRINVLHQGMLIFSGKPEEVKANEEVQRIYLGKGEK</sequence>
<dbReference type="GO" id="GO:0005886">
    <property type="term" value="C:plasma membrane"/>
    <property type="evidence" value="ECO:0007669"/>
    <property type="project" value="TreeGrafter"/>
</dbReference>
<dbReference type="InterPro" id="IPR027417">
    <property type="entry name" value="P-loop_NTPase"/>
</dbReference>
<dbReference type="EMBL" id="AP028679">
    <property type="protein sequence ID" value="BEQ14773.1"/>
    <property type="molecule type" value="Genomic_DNA"/>
</dbReference>
<dbReference type="GO" id="GO:0005524">
    <property type="term" value="F:ATP binding"/>
    <property type="evidence" value="ECO:0007669"/>
    <property type="project" value="UniProtKB-KW"/>
</dbReference>
<dbReference type="SUPFAM" id="SSF52540">
    <property type="entry name" value="P-loop containing nucleoside triphosphate hydrolases"/>
    <property type="match status" value="1"/>
</dbReference>
<dbReference type="AlphaFoldDB" id="A0AAU9EYL1"/>
<evidence type="ECO:0000256" key="1">
    <source>
        <dbReference type="ARBA" id="ARBA00022448"/>
    </source>
</evidence>
<dbReference type="KEGG" id="dmp:FAK_18390"/>
<dbReference type="InterPro" id="IPR017871">
    <property type="entry name" value="ABC_transporter-like_CS"/>
</dbReference>
<dbReference type="CDD" id="cd03219">
    <property type="entry name" value="ABC_Mj1267_LivG_branched"/>
    <property type="match status" value="1"/>
</dbReference>
<evidence type="ECO:0000313" key="5">
    <source>
        <dbReference type="EMBL" id="BEQ14773.1"/>
    </source>
</evidence>
<gene>
    <name evidence="5" type="ORF">FAK_18390</name>
</gene>
<dbReference type="InterPro" id="IPR032823">
    <property type="entry name" value="BCA_ABC_TP_C"/>
</dbReference>
<dbReference type="Gene3D" id="3.40.50.300">
    <property type="entry name" value="P-loop containing nucleotide triphosphate hydrolases"/>
    <property type="match status" value="1"/>
</dbReference>
<name>A0AAU9EYL1_9BACT</name>
<dbReference type="GO" id="GO:0042941">
    <property type="term" value="P:D-alanine transmembrane transport"/>
    <property type="evidence" value="ECO:0007669"/>
    <property type="project" value="TreeGrafter"/>
</dbReference>
<dbReference type="PROSITE" id="PS00211">
    <property type="entry name" value="ABC_TRANSPORTER_1"/>
    <property type="match status" value="1"/>
</dbReference>
<dbReference type="Pfam" id="PF00005">
    <property type="entry name" value="ABC_tran"/>
    <property type="match status" value="1"/>
</dbReference>
<dbReference type="GO" id="GO:0015188">
    <property type="term" value="F:L-isoleucine transmembrane transporter activity"/>
    <property type="evidence" value="ECO:0007669"/>
    <property type="project" value="TreeGrafter"/>
</dbReference>
<proteinExistence type="predicted"/>
<accession>A0AAU9EYL1</accession>
<dbReference type="GO" id="GO:0015192">
    <property type="term" value="F:L-phenylalanine transmembrane transporter activity"/>
    <property type="evidence" value="ECO:0007669"/>
    <property type="project" value="TreeGrafter"/>
</dbReference>
<evidence type="ECO:0000259" key="4">
    <source>
        <dbReference type="PROSITE" id="PS50893"/>
    </source>
</evidence>
<dbReference type="InterPro" id="IPR003439">
    <property type="entry name" value="ABC_transporter-like_ATP-bd"/>
</dbReference>
<dbReference type="GO" id="GO:1903806">
    <property type="term" value="P:L-isoleucine import across plasma membrane"/>
    <property type="evidence" value="ECO:0007669"/>
    <property type="project" value="TreeGrafter"/>
</dbReference>
<organism evidence="5 6">
    <name type="scientific">Desulfoferula mesophila</name>
    <dbReference type="NCBI Taxonomy" id="3058419"/>
    <lineage>
        <taxon>Bacteria</taxon>
        <taxon>Pseudomonadati</taxon>
        <taxon>Thermodesulfobacteriota</taxon>
        <taxon>Desulfarculia</taxon>
        <taxon>Desulfarculales</taxon>
        <taxon>Desulfarculaceae</taxon>
        <taxon>Desulfoferula</taxon>
    </lineage>
</organism>